<evidence type="ECO:0000256" key="5">
    <source>
        <dbReference type="SAM" id="MobiDB-lite"/>
    </source>
</evidence>
<name>A0A0J9XH15_GEOCN</name>
<dbReference type="AlphaFoldDB" id="A0A0J9XH15"/>
<feature type="compositionally biased region" description="Low complexity" evidence="5">
    <location>
        <begin position="60"/>
        <end position="74"/>
    </location>
</feature>
<feature type="domain" description="C-CAP/cofactor C-like" evidence="6">
    <location>
        <begin position="384"/>
        <end position="517"/>
    </location>
</feature>
<evidence type="ECO:0000313" key="7">
    <source>
        <dbReference type="EMBL" id="CDO56818.1"/>
    </source>
</evidence>
<dbReference type="InterPro" id="IPR036223">
    <property type="entry name" value="CAP_C_sf"/>
</dbReference>
<dbReference type="GO" id="GO:0005737">
    <property type="term" value="C:cytoplasm"/>
    <property type="evidence" value="ECO:0007669"/>
    <property type="project" value="TreeGrafter"/>
</dbReference>
<dbReference type="InterPro" id="IPR006599">
    <property type="entry name" value="CARP_motif"/>
</dbReference>
<dbReference type="GO" id="GO:0019933">
    <property type="term" value="P:cAMP-mediated signaling"/>
    <property type="evidence" value="ECO:0007669"/>
    <property type="project" value="TreeGrafter"/>
</dbReference>
<evidence type="ECO:0000256" key="3">
    <source>
        <dbReference type="ARBA" id="ARBA00072052"/>
    </source>
</evidence>
<dbReference type="SMART" id="SM00673">
    <property type="entry name" value="CARP"/>
    <property type="match status" value="2"/>
</dbReference>
<gene>
    <name evidence="7" type="ORF">BN980_GECA17s00527g</name>
</gene>
<dbReference type="EMBL" id="CCBN010000017">
    <property type="protein sequence ID" value="CDO56818.1"/>
    <property type="molecule type" value="Genomic_DNA"/>
</dbReference>
<comment type="caution">
    <text evidence="7">The sequence shown here is derived from an EMBL/GenBank/DDBJ whole genome shotgun (WGS) entry which is preliminary data.</text>
</comment>
<feature type="region of interest" description="Disordered" evidence="5">
    <location>
        <begin position="277"/>
        <end position="313"/>
    </location>
</feature>
<dbReference type="PANTHER" id="PTHR10652:SF0">
    <property type="entry name" value="ADENYLYL CYCLASE-ASSOCIATED PROTEIN"/>
    <property type="match status" value="1"/>
</dbReference>
<dbReference type="Gene3D" id="1.25.40.330">
    <property type="entry name" value="Adenylate cyclase-associated CAP, N-terminal domain"/>
    <property type="match status" value="1"/>
</dbReference>
<protein>
    <recommendedName>
        <fullName evidence="3 4">Adenylyl cyclase-associated protein</fullName>
    </recommendedName>
</protein>
<comment type="similarity">
    <text evidence="1 4">Belongs to the CAP family.</text>
</comment>
<dbReference type="InterPro" id="IPR053950">
    <property type="entry name" value="CAP_N"/>
</dbReference>
<evidence type="ECO:0000256" key="2">
    <source>
        <dbReference type="ARBA" id="ARBA00054756"/>
    </source>
</evidence>
<dbReference type="InterPro" id="IPR013992">
    <property type="entry name" value="Adenylate_cyclase-assoc_CAP_N"/>
</dbReference>
<dbReference type="PROSITE" id="PS01088">
    <property type="entry name" value="CAP_1"/>
    <property type="match status" value="1"/>
</dbReference>
<dbReference type="GO" id="GO:0003779">
    <property type="term" value="F:actin binding"/>
    <property type="evidence" value="ECO:0007669"/>
    <property type="project" value="InterPro"/>
</dbReference>
<feature type="compositionally biased region" description="Low complexity" evidence="5">
    <location>
        <begin position="42"/>
        <end position="52"/>
    </location>
</feature>
<dbReference type="SUPFAM" id="SSF69340">
    <property type="entry name" value="C-terminal domain of adenylylcyclase associated protein"/>
    <property type="match status" value="1"/>
</dbReference>
<evidence type="ECO:0000256" key="4">
    <source>
        <dbReference type="RuleBase" id="RU000647"/>
    </source>
</evidence>
<dbReference type="GO" id="GO:0008179">
    <property type="term" value="F:adenylate cyclase binding"/>
    <property type="evidence" value="ECO:0007669"/>
    <property type="project" value="TreeGrafter"/>
</dbReference>
<dbReference type="GO" id="GO:0007015">
    <property type="term" value="P:actin filament organization"/>
    <property type="evidence" value="ECO:0007669"/>
    <property type="project" value="TreeGrafter"/>
</dbReference>
<evidence type="ECO:0000313" key="8">
    <source>
        <dbReference type="Proteomes" id="UP000242525"/>
    </source>
</evidence>
<dbReference type="InterPro" id="IPR013912">
    <property type="entry name" value="Adenylate_cyclase-assoc_CAP_C"/>
</dbReference>
<dbReference type="PANTHER" id="PTHR10652">
    <property type="entry name" value="ADENYLYL CYCLASE-ASSOCIATED PROTEIN"/>
    <property type="match status" value="1"/>
</dbReference>
<dbReference type="Gene3D" id="2.160.20.70">
    <property type="match status" value="1"/>
</dbReference>
<feature type="compositionally biased region" description="Basic and acidic residues" evidence="5">
    <location>
        <begin position="341"/>
        <end position="357"/>
    </location>
</feature>
<feature type="region of interest" description="Disordered" evidence="5">
    <location>
        <begin position="328"/>
        <end position="389"/>
    </location>
</feature>
<feature type="region of interest" description="Disordered" evidence="5">
    <location>
        <begin position="41"/>
        <end position="93"/>
    </location>
</feature>
<keyword evidence="8" id="KW-1185">Reference proteome</keyword>
<reference evidence="7" key="1">
    <citation type="submission" date="2014-03" db="EMBL/GenBank/DDBJ databases">
        <authorList>
            <person name="Casaregola S."/>
        </authorList>
    </citation>
    <scope>NUCLEOTIDE SEQUENCE [LARGE SCALE GENOMIC DNA]</scope>
    <source>
        <strain evidence="7">CLIB 918</strain>
    </source>
</reference>
<feature type="compositionally biased region" description="Pro residues" evidence="5">
    <location>
        <begin position="75"/>
        <end position="90"/>
    </location>
</feature>
<proteinExistence type="inferred from homology"/>
<organism evidence="7 8">
    <name type="scientific">Geotrichum candidum</name>
    <name type="common">Oospora lactis</name>
    <name type="synonym">Dipodascus geotrichum</name>
    <dbReference type="NCBI Taxonomy" id="1173061"/>
    <lineage>
        <taxon>Eukaryota</taxon>
        <taxon>Fungi</taxon>
        <taxon>Dikarya</taxon>
        <taxon>Ascomycota</taxon>
        <taxon>Saccharomycotina</taxon>
        <taxon>Dipodascomycetes</taxon>
        <taxon>Dipodascales</taxon>
        <taxon>Dipodascaceae</taxon>
        <taxon>Geotrichum</taxon>
    </lineage>
</organism>
<evidence type="ECO:0000259" key="6">
    <source>
        <dbReference type="PROSITE" id="PS51329"/>
    </source>
</evidence>
<dbReference type="SUPFAM" id="SSF101278">
    <property type="entry name" value="N-terminal domain of adenylylcyclase associated protein, CAP"/>
    <property type="match status" value="1"/>
</dbReference>
<dbReference type="Pfam" id="PF01213">
    <property type="entry name" value="CAP_N-CM"/>
    <property type="match status" value="1"/>
</dbReference>
<accession>A0A0J9XH15</accession>
<dbReference type="InterPro" id="IPR018106">
    <property type="entry name" value="CAP_CS_N"/>
</dbReference>
<dbReference type="PROSITE" id="PS51329">
    <property type="entry name" value="C_CAP_COFACTOR_C"/>
    <property type="match status" value="1"/>
</dbReference>
<dbReference type="Pfam" id="PF08603">
    <property type="entry name" value="CAP_C"/>
    <property type="match status" value="1"/>
</dbReference>
<dbReference type="Pfam" id="PF21938">
    <property type="entry name" value="CAP_N"/>
    <property type="match status" value="1"/>
</dbReference>
<dbReference type="InterPro" id="IPR001837">
    <property type="entry name" value="Adenylate_cyclase-assoc_CAP"/>
</dbReference>
<sequence>MTDASANVPGNNILTLIKRLEAATSRLEDLTEFQADALRGISKPSTSDSSSSYTPAHSGTTTTTAPAAAAAPATPAAPVPPAAPAAPAAPEPEALPASVKDFDDFLKEFLQPYLTASKAIGSFVEEQSKKLEEAFKVERDFLLIVSKAKKPSQDDPKLQELWAGISKPLQAAVTIKEENRSSPQSNHLSTIAEGVPALTWICVDLPVSYIGDFKDGAQFYANRVLKEFKDVDKIHVEWVQSFQKLLTGLQAYVKKHHTTGPSWNPKGEPLANVLAASKTSAASAPAPPAAPAPAAGGPPPPPPPPPPADIFDDVKTEQKPAGREAVFQEINQGASVTSRLKKVDKSQMTHKNPELRKNAPLASSHTKPIPPKKPGSLSSPKKNPPKKELQDSKWIIENFENEHNLVVEAEINQAIFIDRCNNCTIQIKGKANAITINGCNSIGVVAESLVSSVDIIKCKKLGFQVTGKIPTISIDQSDSCQIYLSKDSLDIEIYTSQTTSLNVNIPKEDEEFKETPVPEQLVHRISGGKLVSSIVEHAG</sequence>
<dbReference type="OrthoDB" id="77251at2759"/>
<evidence type="ECO:0000256" key="1">
    <source>
        <dbReference type="ARBA" id="ARBA00007659"/>
    </source>
</evidence>
<dbReference type="InterPro" id="IPR036222">
    <property type="entry name" value="CAP_N_sf"/>
</dbReference>
<dbReference type="InterPro" id="IPR016098">
    <property type="entry name" value="CAP/MinC_C"/>
</dbReference>
<dbReference type="STRING" id="1173061.A0A0J9XH15"/>
<dbReference type="InterPro" id="IPR017901">
    <property type="entry name" value="C-CAP_CF_C-like"/>
</dbReference>
<comment type="function">
    <text evidence="2">The N-terminal domain binds to adenylyl cyclase, thereby enabling adenylyl cyclase to be activated by upstream regulatory signals, such as Ras. The C-terminal domain is required for normal cellular morphology and growth control.</text>
</comment>
<dbReference type="FunFam" id="1.25.40.330:FF:000001">
    <property type="entry name" value="Adenylyl cyclase-associated protein"/>
    <property type="match status" value="1"/>
</dbReference>
<dbReference type="Proteomes" id="UP000242525">
    <property type="component" value="Unassembled WGS sequence"/>
</dbReference>
<feature type="compositionally biased region" description="Polar residues" evidence="5">
    <location>
        <begin position="329"/>
        <end position="338"/>
    </location>
</feature>
<feature type="compositionally biased region" description="Pro residues" evidence="5">
    <location>
        <begin position="285"/>
        <end position="308"/>
    </location>
</feature>